<sequence length="570" mass="60462">MALGAAGAAGGAGNSAIFKGVAAVGLAAVSGLVMTTAAIFGGVGSAAANSCDTGGGSQPYVSQEPSGKAVSDIPGDYLKLYRSAASEEGIDWAVLAAVGKVETGHGSNMGTSSAGAQGPMQFMPDTWASVGRDANGDGTADIMDPEDAIPTAATYLRMNGAPDDYTQALFAYNHSDAYVQEVLGIAEEYRAADSSETLALVNAVAVVRDVTTLGMQIPVAHGQMNGSNAVDENNNIHYEANTAYGSAWSQAVSDWNAGGAVNVAPSPGGGETDLYVGDGDLPGSSMGHTSISGGDGGEGEVIFDDPIMAGATENAQNAAATHELGHVFSFEHYDAGPSVMASSIAASSSANVEDPTDHDWSVYNDRWGGGTPQEGSGGGDEPSPEDQYSDEPSPAVPEAAEAAGATKTSRLPRPAPGLRTTSRASSATITRGRPPGERPGRRQPPDRDGLQPREPVLRGRPRNLGRRGPGRDPGQRRVPLQHLRRRRRRRRGRPRRRRQRRQAGGRRQRRRRRPIPQRERRLRRQGRLPVAERLPRRLPERLGGRTQPGRPRGHRHLRARRHPDKLRHRR</sequence>
<dbReference type="AlphaFoldDB" id="A0A6G8Q382"/>
<dbReference type="CDD" id="cd13399">
    <property type="entry name" value="Slt35-like"/>
    <property type="match status" value="1"/>
</dbReference>
<dbReference type="Gene3D" id="3.40.390.10">
    <property type="entry name" value="Collagenase (Catalytic Domain)"/>
    <property type="match status" value="1"/>
</dbReference>
<dbReference type="InterPro" id="IPR024079">
    <property type="entry name" value="MetalloPept_cat_dom_sf"/>
</dbReference>
<evidence type="ECO:0000313" key="4">
    <source>
        <dbReference type="Proteomes" id="UP000502706"/>
    </source>
</evidence>
<dbReference type="InterPro" id="IPR031304">
    <property type="entry name" value="SLT_2"/>
</dbReference>
<dbReference type="Gene3D" id="1.10.530.10">
    <property type="match status" value="1"/>
</dbReference>
<evidence type="ECO:0000259" key="2">
    <source>
        <dbReference type="Pfam" id="PF13406"/>
    </source>
</evidence>
<dbReference type="GO" id="GO:0009253">
    <property type="term" value="P:peptidoglycan catabolic process"/>
    <property type="evidence" value="ECO:0007669"/>
    <property type="project" value="TreeGrafter"/>
</dbReference>
<dbReference type="InterPro" id="IPR043426">
    <property type="entry name" value="MltB-like"/>
</dbReference>
<geneLocation type="plasmid" evidence="3 4">
    <name>unnamed1</name>
</geneLocation>
<feature type="compositionally biased region" description="Basic residues" evidence="1">
    <location>
        <begin position="482"/>
        <end position="526"/>
    </location>
</feature>
<accession>A0A6G8Q382</accession>
<dbReference type="GO" id="GO:0008237">
    <property type="term" value="F:metallopeptidase activity"/>
    <property type="evidence" value="ECO:0007669"/>
    <property type="project" value="InterPro"/>
</dbReference>
<keyword evidence="3" id="KW-0614">Plasmid</keyword>
<gene>
    <name evidence="3" type="ORF">GBA65_20995</name>
</gene>
<protein>
    <submittedName>
        <fullName evidence="3">Transglycosylase SLT domain-containing protein</fullName>
    </submittedName>
</protein>
<feature type="compositionally biased region" description="Gly residues" evidence="1">
    <location>
        <begin position="367"/>
        <end position="380"/>
    </location>
</feature>
<dbReference type="RefSeq" id="WP_228282053.1">
    <property type="nucleotide sequence ID" value="NZ_CP045122.1"/>
</dbReference>
<feature type="compositionally biased region" description="Basic residues" evidence="1">
    <location>
        <begin position="551"/>
        <end position="570"/>
    </location>
</feature>
<feature type="domain" description="Transglycosylase SLT" evidence="2">
    <location>
        <begin position="108"/>
        <end position="160"/>
    </location>
</feature>
<dbReference type="KEGG" id="rmar:GBA65_20995"/>
<dbReference type="GO" id="GO:0008933">
    <property type="term" value="F:peptidoglycan lytic transglycosylase activity"/>
    <property type="evidence" value="ECO:0007669"/>
    <property type="project" value="TreeGrafter"/>
</dbReference>
<dbReference type="SUPFAM" id="SSF55486">
    <property type="entry name" value="Metalloproteases ('zincins'), catalytic domain"/>
    <property type="match status" value="1"/>
</dbReference>
<dbReference type="PANTHER" id="PTHR30163:SF8">
    <property type="entry name" value="LYTIC MUREIN TRANSGLYCOSYLASE"/>
    <property type="match status" value="1"/>
</dbReference>
<dbReference type="PANTHER" id="PTHR30163">
    <property type="entry name" value="MEMBRANE-BOUND LYTIC MUREIN TRANSGLYCOSYLASE B"/>
    <property type="match status" value="1"/>
</dbReference>
<feature type="compositionally biased region" description="Low complexity" evidence="1">
    <location>
        <begin position="391"/>
        <end position="405"/>
    </location>
</feature>
<organism evidence="3 4">
    <name type="scientific">Rubrobacter marinus</name>
    <dbReference type="NCBI Taxonomy" id="2653852"/>
    <lineage>
        <taxon>Bacteria</taxon>
        <taxon>Bacillati</taxon>
        <taxon>Actinomycetota</taxon>
        <taxon>Rubrobacteria</taxon>
        <taxon>Rubrobacterales</taxon>
        <taxon>Rubrobacteraceae</taxon>
        <taxon>Rubrobacter</taxon>
    </lineage>
</organism>
<dbReference type="Proteomes" id="UP000502706">
    <property type="component" value="Plasmid unnamed1"/>
</dbReference>
<dbReference type="InterPro" id="IPR023346">
    <property type="entry name" value="Lysozyme-like_dom_sf"/>
</dbReference>
<dbReference type="Pfam" id="PF13406">
    <property type="entry name" value="SLT_2"/>
    <property type="match status" value="1"/>
</dbReference>
<feature type="compositionally biased region" description="Low complexity" evidence="1">
    <location>
        <begin position="419"/>
        <end position="433"/>
    </location>
</feature>
<keyword evidence="4" id="KW-1185">Reference proteome</keyword>
<reference evidence="3 4" key="1">
    <citation type="submission" date="2019-10" db="EMBL/GenBank/DDBJ databases">
        <title>Rubrobacter sp nov SCSIO 52915 isolated from a deep-sea sediment in the South China Sea.</title>
        <authorList>
            <person name="Chen R.W."/>
        </authorList>
    </citation>
    <scope>NUCLEOTIDE SEQUENCE [LARGE SCALE GENOMIC DNA]</scope>
    <source>
        <strain evidence="3 4">SCSIO 52915</strain>
        <plasmid evidence="3 4">unnamed1</plasmid>
    </source>
</reference>
<feature type="compositionally biased region" description="Basic and acidic residues" evidence="1">
    <location>
        <begin position="533"/>
        <end position="543"/>
    </location>
</feature>
<name>A0A6G8Q382_9ACTN</name>
<proteinExistence type="predicted"/>
<dbReference type="SUPFAM" id="SSF53955">
    <property type="entry name" value="Lysozyme-like"/>
    <property type="match status" value="1"/>
</dbReference>
<feature type="region of interest" description="Disordered" evidence="1">
    <location>
        <begin position="348"/>
        <end position="570"/>
    </location>
</feature>
<dbReference type="EMBL" id="CP045122">
    <property type="protein sequence ID" value="QIN80941.1"/>
    <property type="molecule type" value="Genomic_DNA"/>
</dbReference>
<feature type="compositionally biased region" description="Basic and acidic residues" evidence="1">
    <location>
        <begin position="434"/>
        <end position="457"/>
    </location>
</feature>
<evidence type="ECO:0000256" key="1">
    <source>
        <dbReference type="SAM" id="MobiDB-lite"/>
    </source>
</evidence>
<evidence type="ECO:0000313" key="3">
    <source>
        <dbReference type="EMBL" id="QIN80941.1"/>
    </source>
</evidence>